<accession>A0A380BNV6</accession>
<organism evidence="1 2">
    <name type="scientific">Shewanella algae</name>
    <dbReference type="NCBI Taxonomy" id="38313"/>
    <lineage>
        <taxon>Bacteria</taxon>
        <taxon>Pseudomonadati</taxon>
        <taxon>Pseudomonadota</taxon>
        <taxon>Gammaproteobacteria</taxon>
        <taxon>Alteromonadales</taxon>
        <taxon>Shewanellaceae</taxon>
        <taxon>Shewanella</taxon>
    </lineage>
</organism>
<dbReference type="AlphaFoldDB" id="A0A380BNV6"/>
<reference evidence="1 2" key="1">
    <citation type="submission" date="2018-06" db="EMBL/GenBank/DDBJ databases">
        <authorList>
            <consortium name="Pathogen Informatics"/>
            <person name="Doyle S."/>
        </authorList>
    </citation>
    <scope>NUCLEOTIDE SEQUENCE [LARGE SCALE GENOMIC DNA]</scope>
    <source>
        <strain evidence="1 2">NCTC10738</strain>
    </source>
</reference>
<dbReference type="Proteomes" id="UP000254069">
    <property type="component" value="Unassembled WGS sequence"/>
</dbReference>
<evidence type="ECO:0000313" key="2">
    <source>
        <dbReference type="Proteomes" id="UP000254069"/>
    </source>
</evidence>
<protein>
    <submittedName>
        <fullName evidence="1">Uncharacterized protein</fullName>
    </submittedName>
</protein>
<gene>
    <name evidence="1" type="ORF">NCTC10738_03592</name>
</gene>
<proteinExistence type="predicted"/>
<dbReference type="EMBL" id="UGYO01000002">
    <property type="protein sequence ID" value="SUJ03335.1"/>
    <property type="molecule type" value="Genomic_DNA"/>
</dbReference>
<keyword evidence="2" id="KW-1185">Reference proteome</keyword>
<name>A0A380BNV6_9GAMM</name>
<sequence>MYEMQEYFKFLVPIVTFGLGVWATPLIESRKEKAKAKTVHSNLIVEIEDELSELPKRLIKMAETLCNLICLKAGEPKIGSPWKYVPRNTSCYFLKPAIDSSFRLFDKKQRYAIKSLLVQIGAIDDYIKSIKETKISDDTIDEAINNCKRYLYTGSCMFNTMRIIAKDSKANFNTDDKEVIKEIFRELEIDLSADDLIIKGTVKFEKIG</sequence>
<evidence type="ECO:0000313" key="1">
    <source>
        <dbReference type="EMBL" id="SUJ03335.1"/>
    </source>
</evidence>
<dbReference type="RefSeq" id="WP_054745829.1">
    <property type="nucleotide sequence ID" value="NZ_JADZHC010000053.1"/>
</dbReference>